<organism evidence="1 2">
    <name type="scientific">Pristionchus fissidentatus</name>
    <dbReference type="NCBI Taxonomy" id="1538716"/>
    <lineage>
        <taxon>Eukaryota</taxon>
        <taxon>Metazoa</taxon>
        <taxon>Ecdysozoa</taxon>
        <taxon>Nematoda</taxon>
        <taxon>Chromadorea</taxon>
        <taxon>Rhabditida</taxon>
        <taxon>Rhabditina</taxon>
        <taxon>Diplogasteromorpha</taxon>
        <taxon>Diplogasteroidea</taxon>
        <taxon>Neodiplogasteridae</taxon>
        <taxon>Pristionchus</taxon>
    </lineage>
</organism>
<dbReference type="CDD" id="cd09917">
    <property type="entry name" value="F-box_SF"/>
    <property type="match status" value="1"/>
</dbReference>
<feature type="non-terminal residue" evidence="1">
    <location>
        <position position="287"/>
    </location>
</feature>
<keyword evidence="2" id="KW-1185">Reference proteome</keyword>
<dbReference type="EMBL" id="BTSY01000003">
    <property type="protein sequence ID" value="GMT20431.1"/>
    <property type="molecule type" value="Genomic_DNA"/>
</dbReference>
<proteinExistence type="predicted"/>
<dbReference type="AlphaFoldDB" id="A0AAV5VLD1"/>
<protein>
    <recommendedName>
        <fullName evidence="3">F-box domain-containing protein</fullName>
    </recommendedName>
</protein>
<name>A0AAV5VLD1_9BILA</name>
<gene>
    <name evidence="1" type="ORF">PFISCL1PPCAC_11728</name>
</gene>
<dbReference type="InterPro" id="IPR036047">
    <property type="entry name" value="F-box-like_dom_sf"/>
</dbReference>
<feature type="non-terminal residue" evidence="1">
    <location>
        <position position="1"/>
    </location>
</feature>
<evidence type="ECO:0000313" key="1">
    <source>
        <dbReference type="EMBL" id="GMT20431.1"/>
    </source>
</evidence>
<accession>A0AAV5VLD1</accession>
<comment type="caution">
    <text evidence="1">The sequence shown here is derived from an EMBL/GenBank/DDBJ whole genome shotgun (WGS) entry which is preliminary data.</text>
</comment>
<sequence>VKRARINPVSANADSNEDEPSEFMLLPNEIHTMLCGFLPVKDRLRFGSTCHRFFQLENEAAQKYFHLVDVIDESDGKVRYKIEFSRIKSYTFFIDDDLLEEQKERARNIFKRARIRSLSLKNLKSAYGIPDLNLLSTSTYSYLHIRNFMACPEESVRFANSFINSDNFTGKMLYLSWIPANAKEVPNNLRFFRTISGMKSFNFWWDVQMSVCLGCKFLPEMDAMTLLDIAGKCRDTVLHCSIRNISGQDLRNVFKVVYEAQEFRSIHLRTTDLVLDEMIGCLGDEIK</sequence>
<dbReference type="SUPFAM" id="SSF81383">
    <property type="entry name" value="F-box domain"/>
    <property type="match status" value="1"/>
</dbReference>
<dbReference type="Proteomes" id="UP001432322">
    <property type="component" value="Unassembled WGS sequence"/>
</dbReference>
<evidence type="ECO:0008006" key="3">
    <source>
        <dbReference type="Google" id="ProtNLM"/>
    </source>
</evidence>
<evidence type="ECO:0000313" key="2">
    <source>
        <dbReference type="Proteomes" id="UP001432322"/>
    </source>
</evidence>
<reference evidence="1" key="1">
    <citation type="submission" date="2023-10" db="EMBL/GenBank/DDBJ databases">
        <title>Genome assembly of Pristionchus species.</title>
        <authorList>
            <person name="Yoshida K."/>
            <person name="Sommer R.J."/>
        </authorList>
    </citation>
    <scope>NUCLEOTIDE SEQUENCE</scope>
    <source>
        <strain evidence="1">RS5133</strain>
    </source>
</reference>